<protein>
    <submittedName>
        <fullName evidence="1">Uncharacterized protein</fullName>
    </submittedName>
</protein>
<reference evidence="1 2" key="2">
    <citation type="journal article" date="2022" name="Mol. Ecol. Resour.">
        <title>The genomes of chicory, endive, great burdock and yacon provide insights into Asteraceae paleo-polyploidization history and plant inulin production.</title>
        <authorList>
            <person name="Fan W."/>
            <person name="Wang S."/>
            <person name="Wang H."/>
            <person name="Wang A."/>
            <person name="Jiang F."/>
            <person name="Liu H."/>
            <person name="Zhao H."/>
            <person name="Xu D."/>
            <person name="Zhang Y."/>
        </authorList>
    </citation>
    <scope>NUCLEOTIDE SEQUENCE [LARGE SCALE GENOMIC DNA]</scope>
    <source>
        <strain evidence="2">cv. Yunnan</strain>
        <tissue evidence="1">Leaves</tissue>
    </source>
</reference>
<reference evidence="2" key="1">
    <citation type="journal article" date="2022" name="Mol. Ecol. Resour.">
        <title>The genomes of chicory, endive, great burdock and yacon provide insights into Asteraceae palaeo-polyploidization history and plant inulin production.</title>
        <authorList>
            <person name="Fan W."/>
            <person name="Wang S."/>
            <person name="Wang H."/>
            <person name="Wang A."/>
            <person name="Jiang F."/>
            <person name="Liu H."/>
            <person name="Zhao H."/>
            <person name="Xu D."/>
            <person name="Zhang Y."/>
        </authorList>
    </citation>
    <scope>NUCLEOTIDE SEQUENCE [LARGE SCALE GENOMIC DNA]</scope>
    <source>
        <strain evidence="2">cv. Yunnan</strain>
    </source>
</reference>
<proteinExistence type="predicted"/>
<dbReference type="Proteomes" id="UP001056120">
    <property type="component" value="Linkage Group LG05"/>
</dbReference>
<gene>
    <name evidence="1" type="ORF">L1987_15728</name>
</gene>
<evidence type="ECO:0000313" key="2">
    <source>
        <dbReference type="Proteomes" id="UP001056120"/>
    </source>
</evidence>
<dbReference type="EMBL" id="CM042022">
    <property type="protein sequence ID" value="KAI3816043.1"/>
    <property type="molecule type" value="Genomic_DNA"/>
</dbReference>
<sequence>MSMCKSGLDYKSSLDANRNWVSVLCMALHGRCTAVPTSFGQATLLRTMVAYMRSLPRKQESVGIFQIHGLKGVLKTTLRCTGIMMRKRIDFGMDCHHDEQTKVLGFGLARETPCKSFGALEGS</sequence>
<accession>A0ACB9J7X4</accession>
<comment type="caution">
    <text evidence="1">The sequence shown here is derived from an EMBL/GenBank/DDBJ whole genome shotgun (WGS) entry which is preliminary data.</text>
</comment>
<organism evidence="1 2">
    <name type="scientific">Smallanthus sonchifolius</name>
    <dbReference type="NCBI Taxonomy" id="185202"/>
    <lineage>
        <taxon>Eukaryota</taxon>
        <taxon>Viridiplantae</taxon>
        <taxon>Streptophyta</taxon>
        <taxon>Embryophyta</taxon>
        <taxon>Tracheophyta</taxon>
        <taxon>Spermatophyta</taxon>
        <taxon>Magnoliopsida</taxon>
        <taxon>eudicotyledons</taxon>
        <taxon>Gunneridae</taxon>
        <taxon>Pentapetalae</taxon>
        <taxon>asterids</taxon>
        <taxon>campanulids</taxon>
        <taxon>Asterales</taxon>
        <taxon>Asteraceae</taxon>
        <taxon>Asteroideae</taxon>
        <taxon>Heliantheae alliance</taxon>
        <taxon>Millerieae</taxon>
        <taxon>Smallanthus</taxon>
    </lineage>
</organism>
<evidence type="ECO:0000313" key="1">
    <source>
        <dbReference type="EMBL" id="KAI3816043.1"/>
    </source>
</evidence>
<keyword evidence="2" id="KW-1185">Reference proteome</keyword>
<name>A0ACB9J7X4_9ASTR</name>